<accession>A0A7H8Q6A6</accession>
<dbReference type="GO" id="GO:0016755">
    <property type="term" value="F:aminoacyltransferase activity"/>
    <property type="evidence" value="ECO:0007669"/>
    <property type="project" value="InterPro"/>
</dbReference>
<keyword evidence="7" id="KW-0961">Cell wall biogenesis/degradation</keyword>
<dbReference type="GO" id="GO:0071555">
    <property type="term" value="P:cell wall organization"/>
    <property type="evidence" value="ECO:0007669"/>
    <property type="project" value="UniProtKB-KW"/>
</dbReference>
<dbReference type="Gene3D" id="3.40.630.30">
    <property type="match status" value="1"/>
</dbReference>
<evidence type="ECO:0000256" key="8">
    <source>
        <dbReference type="ARBA" id="ARBA00039074"/>
    </source>
</evidence>
<evidence type="ECO:0000256" key="3">
    <source>
        <dbReference type="ARBA" id="ARBA00022679"/>
    </source>
</evidence>
<dbReference type="Pfam" id="PF13480">
    <property type="entry name" value="Acetyltransf_6"/>
    <property type="match status" value="1"/>
</dbReference>
<dbReference type="PROSITE" id="PS51191">
    <property type="entry name" value="FEMABX"/>
    <property type="match status" value="1"/>
</dbReference>
<proteinExistence type="inferred from homology"/>
<dbReference type="GO" id="GO:0005737">
    <property type="term" value="C:cytoplasm"/>
    <property type="evidence" value="ECO:0007669"/>
    <property type="project" value="UniProtKB-SubCell"/>
</dbReference>
<dbReference type="InterPro" id="IPR050644">
    <property type="entry name" value="PG_Glycine_Bridge_Synth"/>
</dbReference>
<organism evidence="13 14">
    <name type="scientific">Planococcus glaciei</name>
    <dbReference type="NCBI Taxonomy" id="459472"/>
    <lineage>
        <taxon>Bacteria</taxon>
        <taxon>Bacillati</taxon>
        <taxon>Bacillota</taxon>
        <taxon>Bacilli</taxon>
        <taxon>Bacillales</taxon>
        <taxon>Caryophanaceae</taxon>
        <taxon>Planococcus</taxon>
    </lineage>
</organism>
<dbReference type="PANTHER" id="PTHR36174:SF1">
    <property type="entry name" value="LIPID II:GLYCINE GLYCYLTRANSFERASE"/>
    <property type="match status" value="1"/>
</dbReference>
<sequence>MQDLYFELNYGKLYEAIESGICEEFIFENELGKVRHLFLKRQIPISFSDVQYYDLVTPYGYGGPLISGALEENKAELAKNFEAAFHEYCVHNKVVSEFIRFHPLLLNAHDFAGIYKTQHRRCTTGTNLLDYEDPVQSEFSKSTRRNIRNAHKAGATFNVTVNPKGLKNFKEIYYSTMKRNNAEAVYYFNDQYFTDCLRLLGEHIVLTEVSFGGKTIGMGLSFAYGPYIHTHLSGTLEEYHHLSPAYLLQYALAIWGKENGYHLIHDGGGRTSDSKDKLFLFKKQFGKNTEFDYFVGHKIWNKEIYQQLCKSAGTQDESDFFPAYRRH</sequence>
<evidence type="ECO:0000256" key="10">
    <source>
        <dbReference type="ARBA" id="ARBA00042933"/>
    </source>
</evidence>
<dbReference type="Proteomes" id="UP000509222">
    <property type="component" value="Chromosome"/>
</dbReference>
<gene>
    <name evidence="13" type="ORF">HF394_02215</name>
</gene>
<evidence type="ECO:0000256" key="2">
    <source>
        <dbReference type="ARBA" id="ARBA00009943"/>
    </source>
</evidence>
<evidence type="ECO:0000259" key="12">
    <source>
        <dbReference type="Pfam" id="PF13480"/>
    </source>
</evidence>
<dbReference type="InterPro" id="IPR003447">
    <property type="entry name" value="FEMABX"/>
</dbReference>
<dbReference type="InterPro" id="IPR016181">
    <property type="entry name" value="Acyl_CoA_acyltransferase"/>
</dbReference>
<evidence type="ECO:0000256" key="11">
    <source>
        <dbReference type="ARBA" id="ARBA00048654"/>
    </source>
</evidence>
<keyword evidence="14" id="KW-1185">Reference proteome</keyword>
<reference evidence="14" key="1">
    <citation type="submission" date="2020-06" db="EMBL/GenBank/DDBJ databases">
        <title>Isolation of Planomicrobium glaciei.</title>
        <authorList>
            <person name="Malisova L."/>
            <person name="Safrankova R."/>
            <person name="Jakubu V."/>
            <person name="Spanelova P."/>
        </authorList>
    </citation>
    <scope>NUCLEOTIDE SEQUENCE [LARGE SCALE GENOMIC DNA]</scope>
    <source>
        <strain evidence="14">NRL-ATB46093</strain>
    </source>
</reference>
<comment type="subcellular location">
    <subcellularLocation>
        <location evidence="1">Cytoplasm</location>
    </subcellularLocation>
</comment>
<keyword evidence="4" id="KW-0133">Cell shape</keyword>
<dbReference type="EC" id="2.3.2.16" evidence="8"/>
<evidence type="ECO:0000256" key="6">
    <source>
        <dbReference type="ARBA" id="ARBA00023315"/>
    </source>
</evidence>
<dbReference type="AlphaFoldDB" id="A0A7H8Q6A6"/>
<evidence type="ECO:0000313" key="13">
    <source>
        <dbReference type="EMBL" id="QKX49488.1"/>
    </source>
</evidence>
<evidence type="ECO:0000313" key="14">
    <source>
        <dbReference type="Proteomes" id="UP000509222"/>
    </source>
</evidence>
<evidence type="ECO:0000256" key="5">
    <source>
        <dbReference type="ARBA" id="ARBA00022984"/>
    </source>
</evidence>
<dbReference type="GO" id="GO:0009252">
    <property type="term" value="P:peptidoglycan biosynthetic process"/>
    <property type="evidence" value="ECO:0007669"/>
    <property type="project" value="UniProtKB-KW"/>
</dbReference>
<keyword evidence="6" id="KW-0012">Acyltransferase</keyword>
<dbReference type="PANTHER" id="PTHR36174">
    <property type="entry name" value="LIPID II:GLYCINE GLYCYLTRANSFERASE"/>
    <property type="match status" value="1"/>
</dbReference>
<evidence type="ECO:0000256" key="7">
    <source>
        <dbReference type="ARBA" id="ARBA00023316"/>
    </source>
</evidence>
<comment type="catalytic activity">
    <reaction evidence="11">
        <text>beta-D-GlcNAc-(1-&gt;4)-Mur2Ac(oyl-L-Ala-D-isoglutaminyl-L-Lys-D-Ala-D-Ala)-di-trans,octa-cis-undecaprenyl diphosphate + glycyl-tRNA(Gly) = beta-D-GlcNAc-(1-&gt;4)-Mur2Ac(oyl-L-Ala-D-isoglutaminyl-L-Lys-(N(6)-Gly)-D-Ala-D-Ala)-di-trans,octa-cis-undecaprenyl diphosphate + tRNA(Gly) + H(+)</text>
        <dbReference type="Rhea" id="RHEA:30435"/>
        <dbReference type="Rhea" id="RHEA-COMP:9664"/>
        <dbReference type="Rhea" id="RHEA-COMP:9683"/>
        <dbReference type="ChEBI" id="CHEBI:15378"/>
        <dbReference type="ChEBI" id="CHEBI:62233"/>
        <dbReference type="ChEBI" id="CHEBI:62234"/>
        <dbReference type="ChEBI" id="CHEBI:78442"/>
        <dbReference type="ChEBI" id="CHEBI:78522"/>
        <dbReference type="EC" id="2.3.2.16"/>
    </reaction>
</comment>
<evidence type="ECO:0000256" key="9">
    <source>
        <dbReference type="ARBA" id="ARBA00040679"/>
    </source>
</evidence>
<keyword evidence="3 13" id="KW-0808">Transferase</keyword>
<keyword evidence="5" id="KW-0573">Peptidoglycan synthesis</keyword>
<comment type="similarity">
    <text evidence="2">Belongs to the FemABX family.</text>
</comment>
<dbReference type="EMBL" id="CP051177">
    <property type="protein sequence ID" value="QKX49488.1"/>
    <property type="molecule type" value="Genomic_DNA"/>
</dbReference>
<evidence type="ECO:0000256" key="1">
    <source>
        <dbReference type="ARBA" id="ARBA00004496"/>
    </source>
</evidence>
<evidence type="ECO:0000256" key="4">
    <source>
        <dbReference type="ARBA" id="ARBA00022960"/>
    </source>
</evidence>
<feature type="domain" description="BioF2-like acetyltransferase" evidence="12">
    <location>
        <begin position="139"/>
        <end position="269"/>
    </location>
</feature>
<name>A0A7H8Q6A6_9BACL</name>
<dbReference type="SUPFAM" id="SSF55729">
    <property type="entry name" value="Acyl-CoA N-acyltransferases (Nat)"/>
    <property type="match status" value="1"/>
</dbReference>
<dbReference type="GO" id="GO:0008360">
    <property type="term" value="P:regulation of cell shape"/>
    <property type="evidence" value="ECO:0007669"/>
    <property type="project" value="UniProtKB-KW"/>
</dbReference>
<protein>
    <recommendedName>
        <fullName evidence="9">Lipid II:glycine glycyltransferase</fullName>
        <ecNumber evidence="8">2.3.2.16</ecNumber>
    </recommendedName>
    <alternativeName>
        <fullName evidence="10">Factor essential for expression of methicillin resistance X</fullName>
    </alternativeName>
</protein>
<dbReference type="InterPro" id="IPR038740">
    <property type="entry name" value="BioF2-like_GNAT_dom"/>
</dbReference>